<dbReference type="Gene3D" id="2.70.170.10">
    <property type="entry name" value="Neurotransmitter-gated ion-channel ligand-binding domain"/>
    <property type="match status" value="1"/>
</dbReference>
<evidence type="ECO:0000256" key="10">
    <source>
        <dbReference type="ARBA" id="ARBA00023303"/>
    </source>
</evidence>
<dbReference type="Pfam" id="PF02931">
    <property type="entry name" value="Neur_chan_LBD"/>
    <property type="match status" value="1"/>
</dbReference>
<dbReference type="InterPro" id="IPR036719">
    <property type="entry name" value="Neuro-gated_channel_TM_sf"/>
</dbReference>
<dbReference type="InterPro" id="IPR006029">
    <property type="entry name" value="Neurotrans-gated_channel_TM"/>
</dbReference>
<dbReference type="InterPro" id="IPR006202">
    <property type="entry name" value="Neur_chan_lig-bd"/>
</dbReference>
<feature type="transmembrane region" description="Helical" evidence="11">
    <location>
        <begin position="286"/>
        <end position="305"/>
    </location>
</feature>
<evidence type="ECO:0000256" key="7">
    <source>
        <dbReference type="ARBA" id="ARBA00022989"/>
    </source>
</evidence>
<feature type="signal peptide" evidence="12">
    <location>
        <begin position="1"/>
        <end position="16"/>
    </location>
</feature>
<evidence type="ECO:0000259" key="14">
    <source>
        <dbReference type="Pfam" id="PF02932"/>
    </source>
</evidence>
<gene>
    <name evidence="15" type="ORF">NTJ_11330</name>
</gene>
<name>A0ABN7B283_9HEMI</name>
<dbReference type="InterPro" id="IPR006028">
    <property type="entry name" value="GABAA/Glycine_rcpt"/>
</dbReference>
<dbReference type="InterPro" id="IPR006201">
    <property type="entry name" value="Neur_channel"/>
</dbReference>
<dbReference type="Gene3D" id="1.20.58.390">
    <property type="entry name" value="Neurotransmitter-gated ion-channel transmembrane domain"/>
    <property type="match status" value="1"/>
</dbReference>
<keyword evidence="5 11" id="KW-0812">Transmembrane</keyword>
<evidence type="ECO:0000259" key="13">
    <source>
        <dbReference type="Pfam" id="PF02931"/>
    </source>
</evidence>
<keyword evidence="10" id="KW-0407">Ion channel</keyword>
<keyword evidence="7 11" id="KW-1133">Transmembrane helix</keyword>
<feature type="chain" id="PRO_5045943594" evidence="12">
    <location>
        <begin position="17"/>
        <end position="511"/>
    </location>
</feature>
<dbReference type="InterPro" id="IPR036734">
    <property type="entry name" value="Neur_chan_lig-bd_sf"/>
</dbReference>
<feature type="domain" description="Neurotransmitter-gated ion-channel transmembrane" evidence="14">
    <location>
        <begin position="261"/>
        <end position="499"/>
    </location>
</feature>
<keyword evidence="6 12" id="KW-0732">Signal</keyword>
<evidence type="ECO:0000256" key="3">
    <source>
        <dbReference type="ARBA" id="ARBA00022448"/>
    </source>
</evidence>
<dbReference type="SUPFAM" id="SSF90112">
    <property type="entry name" value="Neurotransmitter-gated ion-channel transmembrane pore"/>
    <property type="match status" value="1"/>
</dbReference>
<accession>A0ABN7B283</accession>
<feature type="domain" description="Neurotransmitter-gated ion-channel ligand-binding" evidence="13">
    <location>
        <begin position="34"/>
        <end position="252"/>
    </location>
</feature>
<comment type="subcellular location">
    <subcellularLocation>
        <location evidence="2">Cell membrane</location>
    </subcellularLocation>
    <subcellularLocation>
        <location evidence="1">Membrane</location>
        <topology evidence="1">Multi-pass membrane protein</topology>
    </subcellularLocation>
</comment>
<evidence type="ECO:0000256" key="2">
    <source>
        <dbReference type="ARBA" id="ARBA00004236"/>
    </source>
</evidence>
<evidence type="ECO:0000256" key="4">
    <source>
        <dbReference type="ARBA" id="ARBA00022475"/>
    </source>
</evidence>
<evidence type="ECO:0000256" key="8">
    <source>
        <dbReference type="ARBA" id="ARBA00023065"/>
    </source>
</evidence>
<keyword evidence="9 11" id="KW-0472">Membrane</keyword>
<dbReference type="EMBL" id="AP028917">
    <property type="protein sequence ID" value="BES98516.1"/>
    <property type="molecule type" value="Genomic_DNA"/>
</dbReference>
<dbReference type="SUPFAM" id="SSF63712">
    <property type="entry name" value="Nicotinic receptor ligand binding domain-like"/>
    <property type="match status" value="1"/>
</dbReference>
<keyword evidence="16" id="KW-1185">Reference proteome</keyword>
<organism evidence="15 16">
    <name type="scientific">Nesidiocoris tenuis</name>
    <dbReference type="NCBI Taxonomy" id="355587"/>
    <lineage>
        <taxon>Eukaryota</taxon>
        <taxon>Metazoa</taxon>
        <taxon>Ecdysozoa</taxon>
        <taxon>Arthropoda</taxon>
        <taxon>Hexapoda</taxon>
        <taxon>Insecta</taxon>
        <taxon>Pterygota</taxon>
        <taxon>Neoptera</taxon>
        <taxon>Paraneoptera</taxon>
        <taxon>Hemiptera</taxon>
        <taxon>Heteroptera</taxon>
        <taxon>Panheteroptera</taxon>
        <taxon>Cimicomorpha</taxon>
        <taxon>Miridae</taxon>
        <taxon>Dicyphina</taxon>
        <taxon>Nesidiocoris</taxon>
    </lineage>
</organism>
<keyword evidence="4" id="KW-1003">Cell membrane</keyword>
<dbReference type="Proteomes" id="UP001307889">
    <property type="component" value="Chromosome 9"/>
</dbReference>
<evidence type="ECO:0000256" key="6">
    <source>
        <dbReference type="ARBA" id="ARBA00022729"/>
    </source>
</evidence>
<dbReference type="Pfam" id="PF02932">
    <property type="entry name" value="Neur_chan_memb"/>
    <property type="match status" value="1"/>
</dbReference>
<evidence type="ECO:0000256" key="12">
    <source>
        <dbReference type="SAM" id="SignalP"/>
    </source>
</evidence>
<evidence type="ECO:0000313" key="15">
    <source>
        <dbReference type="EMBL" id="BES98516.1"/>
    </source>
</evidence>
<dbReference type="PANTHER" id="PTHR18945">
    <property type="entry name" value="NEUROTRANSMITTER GATED ION CHANNEL"/>
    <property type="match status" value="1"/>
</dbReference>
<reference evidence="15 16" key="1">
    <citation type="submission" date="2023-09" db="EMBL/GenBank/DDBJ databases">
        <title>Nesidiocoris tenuis whole genome shotgun sequence.</title>
        <authorList>
            <person name="Shibata T."/>
            <person name="Shimoda M."/>
            <person name="Kobayashi T."/>
            <person name="Uehara T."/>
        </authorList>
    </citation>
    <scope>NUCLEOTIDE SEQUENCE [LARGE SCALE GENOMIC DNA]</scope>
    <source>
        <strain evidence="15 16">Japan</strain>
    </source>
</reference>
<keyword evidence="3" id="KW-0813">Transport</keyword>
<evidence type="ECO:0000313" key="16">
    <source>
        <dbReference type="Proteomes" id="UP001307889"/>
    </source>
</evidence>
<evidence type="ECO:0000256" key="5">
    <source>
        <dbReference type="ARBA" id="ARBA00022692"/>
    </source>
</evidence>
<feature type="transmembrane region" description="Helical" evidence="11">
    <location>
        <begin position="260"/>
        <end position="279"/>
    </location>
</feature>
<evidence type="ECO:0000256" key="11">
    <source>
        <dbReference type="SAM" id="Phobius"/>
    </source>
</evidence>
<protein>
    <submittedName>
        <fullName evidence="15">Ion channel</fullName>
    </submittedName>
</protein>
<dbReference type="InterPro" id="IPR038050">
    <property type="entry name" value="Neuro_actylchol_rec"/>
</dbReference>
<evidence type="ECO:0000256" key="9">
    <source>
        <dbReference type="ARBA" id="ARBA00023136"/>
    </source>
</evidence>
<sequence length="511" mass="59333">MWSFFAVLLALTKCFAKEDCDNVSIGKNADEMEIFDFLTQPCRYDSTARPPSDVGSPLIVTMKAFIYHLRAHSIKNQLDMLALLELQWRDTRLMYSHLNPNISQIIMEKSQFSKGMWIPHTYLTNEKLTAVLGLLRKDNLINILPSGIVLFSVRLKSILRCKAFKSEWFPFDHQHCKLEVNNWRYDSSEVRIEWSERKPVEYKDGLSPVDFYLTSAEVTSGLETYINPNEDCQASWKYNHSSLALSFRFARQSGFYLLDYYFPSIILVMISWVTFWMAPDSAPGRVILGTGSIMAFLLLSWSGSPIPKSTPFKVNDIWEISCTGFILASLSEFAMVNTIDRRESKNVQLKKKSSKYILKYSVAPKKQQRRRISARRHSSCPSSPEIRRKFLNTYNKPKMSTIKELTEGEFSTNLALRMEKLLADEHSAPMIKTIPANPRIIIEEESEEEEEQVQINVRQTAEETHNFFSMTPQEIASWIDRQSRIVFPIAFFAFNLFYWSFLWIPESFMKD</sequence>
<feature type="transmembrane region" description="Helical" evidence="11">
    <location>
        <begin position="317"/>
        <end position="336"/>
    </location>
</feature>
<dbReference type="PRINTS" id="PR00253">
    <property type="entry name" value="GABAARECEPTR"/>
</dbReference>
<keyword evidence="8" id="KW-0406">Ion transport</keyword>
<proteinExistence type="predicted"/>
<evidence type="ECO:0000256" key="1">
    <source>
        <dbReference type="ARBA" id="ARBA00004141"/>
    </source>
</evidence>
<feature type="transmembrane region" description="Helical" evidence="11">
    <location>
        <begin position="485"/>
        <end position="504"/>
    </location>
</feature>